<gene>
    <name evidence="2" type="ORF">GCM10025862_28680</name>
</gene>
<dbReference type="Proteomes" id="UP001157109">
    <property type="component" value="Unassembled WGS sequence"/>
</dbReference>
<keyword evidence="3" id="KW-1185">Reference proteome</keyword>
<dbReference type="SUPFAM" id="SSF53335">
    <property type="entry name" value="S-adenosyl-L-methionine-dependent methyltransferases"/>
    <property type="match status" value="1"/>
</dbReference>
<protein>
    <recommendedName>
        <fullName evidence="4">Spermidine synthase</fullName>
    </recommendedName>
</protein>
<dbReference type="CDD" id="cd02440">
    <property type="entry name" value="AdoMet_MTases"/>
    <property type="match status" value="1"/>
</dbReference>
<evidence type="ECO:0000313" key="2">
    <source>
        <dbReference type="EMBL" id="GMA20847.1"/>
    </source>
</evidence>
<name>A0ABQ6HR64_9MICO</name>
<keyword evidence="1" id="KW-0620">Polyamine biosynthesis</keyword>
<evidence type="ECO:0000313" key="3">
    <source>
        <dbReference type="Proteomes" id="UP001157109"/>
    </source>
</evidence>
<sequence>MTIVWAEDARGHRAATVERDGHPQSYVDLDDPTVLAFEYVQHFASVLDALPPGPLAVTHVGGAGLTLARYLETTRPGSPQIVLEPDSALTELVRRELPLPRRHRIRVRPIDGLAGVAALREASADVVVVDAYADGRVPAELGTESFLADVARVLRPGGVALLNLADEPGLRYVARVAAGARTVLPEQALVATHEVLKGRRYGNTVLAASRAPLPETEIRRSVARSPSPPGCAAGPS</sequence>
<dbReference type="PANTHER" id="PTHR43317">
    <property type="entry name" value="THERMOSPERMINE SYNTHASE ACAULIS5"/>
    <property type="match status" value="1"/>
</dbReference>
<dbReference type="PANTHER" id="PTHR43317:SF1">
    <property type="entry name" value="THERMOSPERMINE SYNTHASE ACAULIS5"/>
    <property type="match status" value="1"/>
</dbReference>
<dbReference type="EMBL" id="BSUJ01000001">
    <property type="protein sequence ID" value="GMA20847.1"/>
    <property type="molecule type" value="Genomic_DNA"/>
</dbReference>
<accession>A0ABQ6HR64</accession>
<proteinExistence type="predicted"/>
<dbReference type="NCBIfam" id="NF037959">
    <property type="entry name" value="MFS_SpdSyn"/>
    <property type="match status" value="1"/>
</dbReference>
<organism evidence="2 3">
    <name type="scientific">Arsenicicoccus piscis</name>
    <dbReference type="NCBI Taxonomy" id="673954"/>
    <lineage>
        <taxon>Bacteria</taxon>
        <taxon>Bacillati</taxon>
        <taxon>Actinomycetota</taxon>
        <taxon>Actinomycetes</taxon>
        <taxon>Micrococcales</taxon>
        <taxon>Intrasporangiaceae</taxon>
        <taxon>Arsenicicoccus</taxon>
    </lineage>
</organism>
<evidence type="ECO:0000256" key="1">
    <source>
        <dbReference type="ARBA" id="ARBA00023115"/>
    </source>
</evidence>
<dbReference type="Gene3D" id="3.40.50.150">
    <property type="entry name" value="Vaccinia Virus protein VP39"/>
    <property type="match status" value="1"/>
</dbReference>
<dbReference type="RefSeq" id="WP_348520358.1">
    <property type="nucleotide sequence ID" value="NZ_BSUJ01000001.1"/>
</dbReference>
<dbReference type="InterPro" id="IPR029063">
    <property type="entry name" value="SAM-dependent_MTases_sf"/>
</dbReference>
<comment type="caution">
    <text evidence="2">The sequence shown here is derived from an EMBL/GenBank/DDBJ whole genome shotgun (WGS) entry which is preliminary data.</text>
</comment>
<evidence type="ECO:0008006" key="4">
    <source>
        <dbReference type="Google" id="ProtNLM"/>
    </source>
</evidence>
<reference evidence="3" key="1">
    <citation type="journal article" date="2019" name="Int. J. Syst. Evol. Microbiol.">
        <title>The Global Catalogue of Microorganisms (GCM) 10K type strain sequencing project: providing services to taxonomists for standard genome sequencing and annotation.</title>
        <authorList>
            <consortium name="The Broad Institute Genomics Platform"/>
            <consortium name="The Broad Institute Genome Sequencing Center for Infectious Disease"/>
            <person name="Wu L."/>
            <person name="Ma J."/>
        </authorList>
    </citation>
    <scope>NUCLEOTIDE SEQUENCE [LARGE SCALE GENOMIC DNA]</scope>
    <source>
        <strain evidence="3">NBRC 105830</strain>
    </source>
</reference>